<gene>
    <name evidence="2" type="ORF">Pcinc_030069</name>
</gene>
<proteinExistence type="predicted"/>
<dbReference type="AlphaFoldDB" id="A0AAE1EZK7"/>
<name>A0AAE1EZK7_PETCI</name>
<reference evidence="2" key="1">
    <citation type="submission" date="2023-10" db="EMBL/GenBank/DDBJ databases">
        <title>Genome assemblies of two species of porcelain crab, Petrolisthes cinctipes and Petrolisthes manimaculis (Anomura: Porcellanidae).</title>
        <authorList>
            <person name="Angst P."/>
        </authorList>
    </citation>
    <scope>NUCLEOTIDE SEQUENCE</scope>
    <source>
        <strain evidence="2">PB745_01</strain>
        <tissue evidence="2">Gill</tissue>
    </source>
</reference>
<evidence type="ECO:0000256" key="1">
    <source>
        <dbReference type="SAM" id="MobiDB-lite"/>
    </source>
</evidence>
<evidence type="ECO:0000313" key="2">
    <source>
        <dbReference type="EMBL" id="KAK3864229.1"/>
    </source>
</evidence>
<comment type="caution">
    <text evidence="2">The sequence shown here is derived from an EMBL/GenBank/DDBJ whole genome shotgun (WGS) entry which is preliminary data.</text>
</comment>
<feature type="compositionally biased region" description="Polar residues" evidence="1">
    <location>
        <begin position="16"/>
        <end position="43"/>
    </location>
</feature>
<feature type="region of interest" description="Disordered" evidence="1">
    <location>
        <begin position="1"/>
        <end position="43"/>
    </location>
</feature>
<accession>A0AAE1EZK7</accession>
<dbReference type="Proteomes" id="UP001286313">
    <property type="component" value="Unassembled WGS sequence"/>
</dbReference>
<organism evidence="2 3">
    <name type="scientific">Petrolisthes cinctipes</name>
    <name type="common">Flat porcelain crab</name>
    <dbReference type="NCBI Taxonomy" id="88211"/>
    <lineage>
        <taxon>Eukaryota</taxon>
        <taxon>Metazoa</taxon>
        <taxon>Ecdysozoa</taxon>
        <taxon>Arthropoda</taxon>
        <taxon>Crustacea</taxon>
        <taxon>Multicrustacea</taxon>
        <taxon>Malacostraca</taxon>
        <taxon>Eumalacostraca</taxon>
        <taxon>Eucarida</taxon>
        <taxon>Decapoda</taxon>
        <taxon>Pleocyemata</taxon>
        <taxon>Anomura</taxon>
        <taxon>Galatheoidea</taxon>
        <taxon>Porcellanidae</taxon>
        <taxon>Petrolisthes</taxon>
    </lineage>
</organism>
<evidence type="ECO:0000313" key="3">
    <source>
        <dbReference type="Proteomes" id="UP001286313"/>
    </source>
</evidence>
<dbReference type="EMBL" id="JAWQEG010003838">
    <property type="protein sequence ID" value="KAK3864229.1"/>
    <property type="molecule type" value="Genomic_DNA"/>
</dbReference>
<protein>
    <submittedName>
        <fullName evidence="2">Uncharacterized protein</fullName>
    </submittedName>
</protein>
<sequence>MDWVSDEWEKEPCPHLTQSSPHSVLTSLSPHLTQSSKHPIFTSNSPHLTQSSLPLVSTSLSFHLTQSSSFSSLLISTQAPRSGQTWNEMAHEIVRSFYTKRSGRSGLRNNWACGCVGTE</sequence>
<keyword evidence="3" id="KW-1185">Reference proteome</keyword>